<feature type="chain" id="PRO_5012103473" description="Imelysin-like domain-containing protein" evidence="3">
    <location>
        <begin position="23"/>
        <end position="386"/>
    </location>
</feature>
<dbReference type="Pfam" id="PF09375">
    <property type="entry name" value="Peptidase_M75"/>
    <property type="match status" value="1"/>
</dbReference>
<evidence type="ECO:0000259" key="4">
    <source>
        <dbReference type="Pfam" id="PF09375"/>
    </source>
</evidence>
<dbReference type="InterPro" id="IPR018976">
    <property type="entry name" value="Imelysin-like"/>
</dbReference>
<dbReference type="PROSITE" id="PS51257">
    <property type="entry name" value="PROKAR_LIPOPROTEIN"/>
    <property type="match status" value="1"/>
</dbReference>
<proteinExistence type="predicted"/>
<keyword evidence="2 3" id="KW-0732">Signal</keyword>
<organism evidence="5">
    <name type="scientific">uncultured Dysgonomonas sp</name>
    <dbReference type="NCBI Taxonomy" id="206096"/>
    <lineage>
        <taxon>Bacteria</taxon>
        <taxon>Pseudomonadati</taxon>
        <taxon>Bacteroidota</taxon>
        <taxon>Bacteroidia</taxon>
        <taxon>Bacteroidales</taxon>
        <taxon>Dysgonomonadaceae</taxon>
        <taxon>Dysgonomonas</taxon>
        <taxon>environmental samples</taxon>
    </lineage>
</organism>
<dbReference type="CDD" id="cd14658">
    <property type="entry name" value="Imelysin-like_IrpA"/>
    <property type="match status" value="1"/>
</dbReference>
<evidence type="ECO:0000256" key="3">
    <source>
        <dbReference type="SAM" id="SignalP"/>
    </source>
</evidence>
<feature type="domain" description="Imelysin-like" evidence="4">
    <location>
        <begin position="51"/>
        <end position="374"/>
    </location>
</feature>
<sequence>MKKLSVYFLLLFSALYFFSSCGEDSPEGEFTDDGYGYDFTQVLKVYTDDVILPTYADMKNKAWTLYDAVQTFSTSTGRTQANLNAVCAAWRATRIPWEQSESCLYGPADKLGLDPSLDSWPLKKGDIDKIINSGSITIDKIMDPGVHGFHTIEYLIFSDGNPKTLSSTPLSESEIQYLVIATEYLRNDCIMLWAAWNGTQSISAKDQAVINTFEEDPTQYNFAYNFKNAITSSGVDLATMDDAIDNIIEGCAGIADEVAAQKIGAPRDLALDGKTDEAVLEVESWYSWNSIDDYANNIISIRNSYFGGLNKTTSNRSQHSMSVFVESKNAALDAEITAAIDKAYKAINEGMQRPFRNNLTGIKVDAAIDACTDLQLSFEKIKQLKD</sequence>
<dbReference type="RefSeq" id="WP_296942595.1">
    <property type="nucleotide sequence ID" value="NZ_LT599032.1"/>
</dbReference>
<comment type="subcellular location">
    <subcellularLocation>
        <location evidence="1">Cell envelope</location>
    </subcellularLocation>
</comment>
<dbReference type="Gene3D" id="1.20.1420.20">
    <property type="entry name" value="M75 peptidase, HXXE motif"/>
    <property type="match status" value="1"/>
</dbReference>
<dbReference type="InterPro" id="IPR034982">
    <property type="entry name" value="Imelysin-like_IrpA"/>
</dbReference>
<dbReference type="EMBL" id="FLUM01000003">
    <property type="protein sequence ID" value="SBW03588.1"/>
    <property type="molecule type" value="Genomic_DNA"/>
</dbReference>
<evidence type="ECO:0000313" key="5">
    <source>
        <dbReference type="EMBL" id="SBW03588.1"/>
    </source>
</evidence>
<dbReference type="InterPro" id="IPR038352">
    <property type="entry name" value="Imelysin_sf"/>
</dbReference>
<evidence type="ECO:0000256" key="2">
    <source>
        <dbReference type="ARBA" id="ARBA00022729"/>
    </source>
</evidence>
<protein>
    <recommendedName>
        <fullName evidence="4">Imelysin-like domain-containing protein</fullName>
    </recommendedName>
</protein>
<dbReference type="AlphaFoldDB" id="A0A212JW32"/>
<name>A0A212JW32_9BACT</name>
<accession>A0A212JW32</accession>
<evidence type="ECO:0000256" key="1">
    <source>
        <dbReference type="ARBA" id="ARBA00004196"/>
    </source>
</evidence>
<gene>
    <name evidence="5" type="ORF">KL86DYS1_30615</name>
</gene>
<reference evidence="5" key="1">
    <citation type="submission" date="2016-04" db="EMBL/GenBank/DDBJ databases">
        <authorList>
            <person name="Evans L.H."/>
            <person name="Alamgir A."/>
            <person name="Owens N."/>
            <person name="Weber N.D."/>
            <person name="Virtaneva K."/>
            <person name="Barbian K."/>
            <person name="Babar A."/>
            <person name="Rosenke K."/>
        </authorList>
    </citation>
    <scope>NUCLEOTIDE SEQUENCE</scope>
    <source>
        <strain evidence="5">86-1</strain>
    </source>
</reference>
<feature type="signal peptide" evidence="3">
    <location>
        <begin position="1"/>
        <end position="22"/>
    </location>
</feature>
<dbReference type="GO" id="GO:0030313">
    <property type="term" value="C:cell envelope"/>
    <property type="evidence" value="ECO:0007669"/>
    <property type="project" value="UniProtKB-SubCell"/>
</dbReference>